<dbReference type="Proteomes" id="UP000634660">
    <property type="component" value="Unassembled WGS sequence"/>
</dbReference>
<dbReference type="InterPro" id="IPR029058">
    <property type="entry name" value="AB_hydrolase_fold"/>
</dbReference>
<evidence type="ECO:0000313" key="4">
    <source>
        <dbReference type="Proteomes" id="UP000634660"/>
    </source>
</evidence>
<dbReference type="Pfam" id="PF00135">
    <property type="entry name" value="COesterase"/>
    <property type="match status" value="1"/>
</dbReference>
<accession>A0A918RLV3</accession>
<dbReference type="EMBL" id="BMVX01000086">
    <property type="protein sequence ID" value="GHA01416.1"/>
    <property type="molecule type" value="Genomic_DNA"/>
</dbReference>
<comment type="caution">
    <text evidence="3">The sequence shown here is derived from an EMBL/GenBank/DDBJ whole genome shotgun (WGS) entry which is preliminary data.</text>
</comment>
<evidence type="ECO:0000259" key="2">
    <source>
        <dbReference type="Pfam" id="PF00135"/>
    </source>
</evidence>
<sequence length="203" mass="21367">MGRMPTAGFEVVETARGGVAGVVRGGTVCFRGIPYAASPVRELRFAPPRPHRGWAGVRDGATAGPSVPQATSRLERVQGVRVPDRAEDGSLSVNVFAPRGAIGERAARAELVWWHGGGFTSGSGGWDGYDGGRLAALGDIAVVSATYRLEPWGYLYLPEAGVANLGFQDQVALLRWAGRTSPRSAATPTGSRWAGSPPARSRR</sequence>
<feature type="compositionally biased region" description="Polar residues" evidence="1">
    <location>
        <begin position="181"/>
        <end position="190"/>
    </location>
</feature>
<dbReference type="InterPro" id="IPR050309">
    <property type="entry name" value="Type-B_Carboxylest/Lipase"/>
</dbReference>
<evidence type="ECO:0000313" key="3">
    <source>
        <dbReference type="EMBL" id="GHA01416.1"/>
    </source>
</evidence>
<dbReference type="InterPro" id="IPR002018">
    <property type="entry name" value="CarbesteraseB"/>
</dbReference>
<dbReference type="SUPFAM" id="SSF53474">
    <property type="entry name" value="alpha/beta-Hydrolases"/>
    <property type="match status" value="1"/>
</dbReference>
<name>A0A918RLV3_9ACTN</name>
<feature type="domain" description="Carboxylesterase type B" evidence="2">
    <location>
        <begin position="11"/>
        <end position="176"/>
    </location>
</feature>
<dbReference type="PANTHER" id="PTHR11559">
    <property type="entry name" value="CARBOXYLESTERASE"/>
    <property type="match status" value="1"/>
</dbReference>
<dbReference type="Gene3D" id="3.40.50.1820">
    <property type="entry name" value="alpha/beta hydrolase"/>
    <property type="match status" value="1"/>
</dbReference>
<reference evidence="3" key="2">
    <citation type="submission" date="2020-09" db="EMBL/GenBank/DDBJ databases">
        <authorList>
            <person name="Sun Q."/>
            <person name="Ohkuma M."/>
        </authorList>
    </citation>
    <scope>NUCLEOTIDE SEQUENCE</scope>
    <source>
        <strain evidence="3">JCM 4834</strain>
    </source>
</reference>
<proteinExistence type="predicted"/>
<organism evidence="3 4">
    <name type="scientific">Streptomyces subrutilus</name>
    <dbReference type="NCBI Taxonomy" id="36818"/>
    <lineage>
        <taxon>Bacteria</taxon>
        <taxon>Bacillati</taxon>
        <taxon>Actinomycetota</taxon>
        <taxon>Actinomycetes</taxon>
        <taxon>Kitasatosporales</taxon>
        <taxon>Streptomycetaceae</taxon>
        <taxon>Streptomyces</taxon>
    </lineage>
</organism>
<reference evidence="3" key="1">
    <citation type="journal article" date="2014" name="Int. J. Syst. Evol. Microbiol.">
        <title>Complete genome sequence of Corynebacterium casei LMG S-19264T (=DSM 44701T), isolated from a smear-ripened cheese.</title>
        <authorList>
            <consortium name="US DOE Joint Genome Institute (JGI-PGF)"/>
            <person name="Walter F."/>
            <person name="Albersmeier A."/>
            <person name="Kalinowski J."/>
            <person name="Ruckert C."/>
        </authorList>
    </citation>
    <scope>NUCLEOTIDE SEQUENCE</scope>
    <source>
        <strain evidence="3">JCM 4834</strain>
    </source>
</reference>
<dbReference type="AlphaFoldDB" id="A0A918RLV3"/>
<evidence type="ECO:0000256" key="1">
    <source>
        <dbReference type="SAM" id="MobiDB-lite"/>
    </source>
</evidence>
<protein>
    <recommendedName>
        <fullName evidence="2">Carboxylesterase type B domain-containing protein</fullName>
    </recommendedName>
</protein>
<feature type="region of interest" description="Disordered" evidence="1">
    <location>
        <begin position="180"/>
        <end position="203"/>
    </location>
</feature>
<gene>
    <name evidence="3" type="ORF">GCM10010371_70020</name>
</gene>